<feature type="transmembrane region" description="Helical" evidence="1">
    <location>
        <begin position="15"/>
        <end position="34"/>
    </location>
</feature>
<organism evidence="2 3">
    <name type="scientific">Blautia hominis</name>
    <dbReference type="NCBI Taxonomy" id="2025493"/>
    <lineage>
        <taxon>Bacteria</taxon>
        <taxon>Bacillati</taxon>
        <taxon>Bacillota</taxon>
        <taxon>Clostridia</taxon>
        <taxon>Lachnospirales</taxon>
        <taxon>Lachnospiraceae</taxon>
        <taxon>Blautia</taxon>
    </lineage>
</organism>
<evidence type="ECO:0000256" key="1">
    <source>
        <dbReference type="SAM" id="Phobius"/>
    </source>
</evidence>
<keyword evidence="1" id="KW-0812">Transmembrane</keyword>
<protein>
    <recommendedName>
        <fullName evidence="4">ABC transporter permease</fullName>
    </recommendedName>
</protein>
<evidence type="ECO:0000313" key="3">
    <source>
        <dbReference type="Proteomes" id="UP001600943"/>
    </source>
</evidence>
<feature type="transmembrane region" description="Helical" evidence="1">
    <location>
        <begin position="297"/>
        <end position="317"/>
    </location>
</feature>
<evidence type="ECO:0008006" key="4">
    <source>
        <dbReference type="Google" id="ProtNLM"/>
    </source>
</evidence>
<comment type="caution">
    <text evidence="2">The sequence shown here is derived from an EMBL/GenBank/DDBJ whole genome shotgun (WGS) entry which is preliminary data.</text>
</comment>
<name>A0ABQ0BE81_9FIRM</name>
<keyword evidence="1" id="KW-1133">Transmembrane helix</keyword>
<sequence>MLFEEIKKIWSWKKCLCLLAFWILYFLLFISPYVSIYEGSYQQTADIAADIVKKYGNYISEDEYEKMKADAPQKGVSEIDKMIAENALFQSYGFRTFQEFNYAEESLSPDEDTALWMEIYDVFTAEDITREFTRAIELNVYQMYLDRYESEALGKADGTSYYKDLDEAQRQRTLERNWKEVYGILPPQVIGVNFEVLQFWAAFAIISVIFMILPYMVQENRNRMTMLQYSCKRGRKYYLYKLAACLLSVFLVIGAEFMFYMLIAKINRVIEFWNAPAASFSSGYIGWFPWTLGTLSLMNVLFCTMTAVGAGLILFVVTRYCRNHITAIAWALPLVILAGCYGAFLVYHFMEITTWKYLVPAAAGMVLGIGILAVGVQFVSERKRNID</sequence>
<feature type="transmembrane region" description="Helical" evidence="1">
    <location>
        <begin position="329"/>
        <end position="349"/>
    </location>
</feature>
<accession>A0ABQ0BE81</accession>
<dbReference type="RefSeq" id="WP_390407749.1">
    <property type="nucleotide sequence ID" value="NZ_BAABYW010000001.1"/>
</dbReference>
<keyword evidence="3" id="KW-1185">Reference proteome</keyword>
<dbReference type="EMBL" id="BAABYW010000001">
    <property type="protein sequence ID" value="GAA6409770.1"/>
    <property type="molecule type" value="Genomic_DNA"/>
</dbReference>
<keyword evidence="1" id="KW-0472">Membrane</keyword>
<feature type="transmembrane region" description="Helical" evidence="1">
    <location>
        <begin position="197"/>
        <end position="217"/>
    </location>
</feature>
<dbReference type="Proteomes" id="UP001600943">
    <property type="component" value="Unassembled WGS sequence"/>
</dbReference>
<evidence type="ECO:0000313" key="2">
    <source>
        <dbReference type="EMBL" id="GAA6409770.1"/>
    </source>
</evidence>
<reference evidence="2 3" key="1">
    <citation type="submission" date="2024-04" db="EMBL/GenBank/DDBJ databases">
        <title>Defined microbial consortia suppress multidrug-resistant proinflammatory Enterobacteriaceae via ecological control.</title>
        <authorList>
            <person name="Furuichi M."/>
            <person name="Kawaguchi T."/>
            <person name="Pust M."/>
            <person name="Yasuma K."/>
            <person name="Plichta D."/>
            <person name="Hasegawa N."/>
            <person name="Ohya T."/>
            <person name="Bhattarai S."/>
            <person name="Sasajima S."/>
            <person name="Aoto Y."/>
            <person name="Tuganbaev T."/>
            <person name="Yaginuma M."/>
            <person name="Ueda M."/>
            <person name="Okahashi N."/>
            <person name="Amafuji K."/>
            <person name="Kiridooshi Y."/>
            <person name="Sugita K."/>
            <person name="Strazar M."/>
            <person name="Skelly A."/>
            <person name="Suda W."/>
            <person name="Hattori M."/>
            <person name="Nakamoto N."/>
            <person name="Caballero S."/>
            <person name="Norman J."/>
            <person name="Olle B."/>
            <person name="Tanoue T."/>
            <person name="Arita M."/>
            <person name="Bucci V."/>
            <person name="Atarashi K."/>
            <person name="Xavier R."/>
            <person name="Honda K."/>
        </authorList>
    </citation>
    <scope>NUCLEOTIDE SEQUENCE [LARGE SCALE GENOMIC DNA]</scope>
    <source>
        <strain evidence="3">k04-0078-D8-1</strain>
    </source>
</reference>
<gene>
    <name evidence="2" type="ORF">K040078D81_38870</name>
</gene>
<feature type="transmembrane region" description="Helical" evidence="1">
    <location>
        <begin position="355"/>
        <end position="379"/>
    </location>
</feature>
<feature type="transmembrane region" description="Helical" evidence="1">
    <location>
        <begin position="238"/>
        <end position="263"/>
    </location>
</feature>
<proteinExistence type="predicted"/>